<gene>
    <name evidence="2" type="ORF">HDC17589</name>
</gene>
<keyword evidence="1" id="KW-1133">Transmembrane helix</keyword>
<reference evidence="2" key="1">
    <citation type="journal article" date="2003" name="Genome Biol.">
        <title>An integrated gene annotation and transcriptional profiling approach towards the full gene content of the Drosophila genome.</title>
        <authorList>
            <person name="Hild M."/>
            <person name="Beckmann B."/>
            <person name="Haas S.A."/>
            <person name="Koch B."/>
            <person name="Solovyev V."/>
            <person name="Busold C."/>
            <person name="Fellenberg K."/>
            <person name="Boutros M."/>
            <person name="Vingron M."/>
            <person name="Sauer F."/>
            <person name="Hoheisel J.D."/>
            <person name="Paro R."/>
        </authorList>
    </citation>
    <scope>NUCLEOTIDE SEQUENCE</scope>
</reference>
<feature type="transmembrane region" description="Helical" evidence="1">
    <location>
        <begin position="70"/>
        <end position="89"/>
    </location>
</feature>
<sequence>MARRSWRKSSSSSCLSFAATSVPVGYLGEGNGNRMRNQFNDAISASARQLQNLCGDHWHHGCGMTLPTSFLFLSATKIPLTIAEFVMLLCLPPLPTPPSPHPFYMLLLFLVAIIDFPNKFRARRRSFNSTNGSLKI</sequence>
<keyword evidence="1" id="KW-0472">Membrane</keyword>
<accession>Q6IIM7</accession>
<evidence type="ECO:0000256" key="1">
    <source>
        <dbReference type="SAM" id="Phobius"/>
    </source>
</evidence>
<dbReference type="EMBL" id="BK003039">
    <property type="protein sequence ID" value="DAA03239.1"/>
    <property type="molecule type" value="Genomic_DNA"/>
</dbReference>
<feature type="transmembrane region" description="Helical" evidence="1">
    <location>
        <begin position="101"/>
        <end position="118"/>
    </location>
</feature>
<dbReference type="AlphaFoldDB" id="Q6IIM7"/>
<proteinExistence type="predicted"/>
<evidence type="ECO:0000313" key="2">
    <source>
        <dbReference type="EMBL" id="DAA03239.1"/>
    </source>
</evidence>
<protein>
    <submittedName>
        <fullName evidence="2">HDC17589</fullName>
    </submittedName>
</protein>
<keyword evidence="1" id="KW-0812">Transmembrane</keyword>
<name>Q6IIM7_DROME</name>
<organism evidence="2">
    <name type="scientific">Drosophila melanogaster</name>
    <name type="common">Fruit fly</name>
    <dbReference type="NCBI Taxonomy" id="7227"/>
    <lineage>
        <taxon>Eukaryota</taxon>
        <taxon>Metazoa</taxon>
        <taxon>Ecdysozoa</taxon>
        <taxon>Arthropoda</taxon>
        <taxon>Hexapoda</taxon>
        <taxon>Insecta</taxon>
        <taxon>Pterygota</taxon>
        <taxon>Neoptera</taxon>
        <taxon>Endopterygota</taxon>
        <taxon>Diptera</taxon>
        <taxon>Brachycera</taxon>
        <taxon>Muscomorpha</taxon>
        <taxon>Ephydroidea</taxon>
        <taxon>Drosophilidae</taxon>
        <taxon>Drosophila</taxon>
        <taxon>Sophophora</taxon>
    </lineage>
</organism>